<dbReference type="AlphaFoldDB" id="A0A164FLY8"/>
<proteinExistence type="predicted"/>
<organism evidence="1 2">
    <name type="scientific">Daphnia magna</name>
    <dbReference type="NCBI Taxonomy" id="35525"/>
    <lineage>
        <taxon>Eukaryota</taxon>
        <taxon>Metazoa</taxon>
        <taxon>Ecdysozoa</taxon>
        <taxon>Arthropoda</taxon>
        <taxon>Crustacea</taxon>
        <taxon>Branchiopoda</taxon>
        <taxon>Diplostraca</taxon>
        <taxon>Cladocera</taxon>
        <taxon>Anomopoda</taxon>
        <taxon>Daphniidae</taxon>
        <taxon>Daphnia</taxon>
    </lineage>
</organism>
<comment type="caution">
    <text evidence="1">The sequence shown here is derived from an EMBL/GenBank/DDBJ whole genome shotgun (WGS) entry which is preliminary data.</text>
</comment>
<evidence type="ECO:0000313" key="2">
    <source>
        <dbReference type="Proteomes" id="UP000076858"/>
    </source>
</evidence>
<accession>A0A164FLY8</accession>
<evidence type="ECO:0000313" key="1">
    <source>
        <dbReference type="EMBL" id="KZR97923.1"/>
    </source>
</evidence>
<protein>
    <submittedName>
        <fullName evidence="1">Uncharacterized protein</fullName>
    </submittedName>
</protein>
<dbReference type="Proteomes" id="UP000076858">
    <property type="component" value="Unassembled WGS sequence"/>
</dbReference>
<sequence length="65" mass="8215">MERFEEYSTHNRWRDIKQNNFEKYFDDAASCWFKCARLPNEWMVNLKRPEDMQLQRLFRGRRQVV</sequence>
<keyword evidence="2" id="KW-1185">Reference proteome</keyword>
<gene>
    <name evidence="1" type="ORF">APZ42_006942</name>
</gene>
<name>A0A164FLY8_9CRUS</name>
<dbReference type="EMBL" id="LRGB01019566">
    <property type="protein sequence ID" value="KZR97923.1"/>
    <property type="molecule type" value="Genomic_DNA"/>
</dbReference>
<reference evidence="1 2" key="1">
    <citation type="submission" date="2016-03" db="EMBL/GenBank/DDBJ databases">
        <title>EvidentialGene: Evidence-directed Construction of Genes on Genomes.</title>
        <authorList>
            <person name="Gilbert D.G."/>
            <person name="Choi J.-H."/>
            <person name="Mockaitis K."/>
            <person name="Colbourne J."/>
            <person name="Pfrender M."/>
        </authorList>
    </citation>
    <scope>NUCLEOTIDE SEQUENCE [LARGE SCALE GENOMIC DNA]</scope>
    <source>
        <strain evidence="1 2">Xinb3</strain>
        <tissue evidence="1">Complete organism</tissue>
    </source>
</reference>